<accession>A0AA38FN26</accession>
<evidence type="ECO:0000313" key="10">
    <source>
        <dbReference type="EMBL" id="KAH9307697.1"/>
    </source>
</evidence>
<dbReference type="Pfam" id="PF12142">
    <property type="entry name" value="PPO1_DWL"/>
    <property type="match status" value="1"/>
</dbReference>
<name>A0AA38FN26_TAXCH</name>
<keyword evidence="5" id="KW-0560">Oxidoreductase</keyword>
<keyword evidence="3" id="KW-0479">Metal-binding</keyword>
<comment type="cofactor">
    <cofactor evidence="1">
        <name>Cu(2+)</name>
        <dbReference type="ChEBI" id="CHEBI:29036"/>
    </cofactor>
</comment>
<dbReference type="PANTHER" id="PTHR11474">
    <property type="entry name" value="TYROSINASE FAMILY MEMBER"/>
    <property type="match status" value="1"/>
</dbReference>
<proteinExistence type="inferred from homology"/>
<dbReference type="InterPro" id="IPR022740">
    <property type="entry name" value="Polyphenol_oxidase_C"/>
</dbReference>
<gene>
    <name evidence="10" type="ORF">KI387_035608</name>
</gene>
<evidence type="ECO:0000256" key="5">
    <source>
        <dbReference type="ARBA" id="ARBA00023002"/>
    </source>
</evidence>
<dbReference type="Pfam" id="PF12143">
    <property type="entry name" value="PPO1_KFDV"/>
    <property type="match status" value="1"/>
</dbReference>
<dbReference type="InterPro" id="IPR002227">
    <property type="entry name" value="Tyrosinase_Cu-bd"/>
</dbReference>
<dbReference type="PRINTS" id="PR00092">
    <property type="entry name" value="TYROSINASE"/>
</dbReference>
<dbReference type="InterPro" id="IPR008922">
    <property type="entry name" value="Di-copper_centre_dom_sf"/>
</dbReference>
<organism evidence="10 11">
    <name type="scientific">Taxus chinensis</name>
    <name type="common">Chinese yew</name>
    <name type="synonym">Taxus wallichiana var. chinensis</name>
    <dbReference type="NCBI Taxonomy" id="29808"/>
    <lineage>
        <taxon>Eukaryota</taxon>
        <taxon>Viridiplantae</taxon>
        <taxon>Streptophyta</taxon>
        <taxon>Embryophyta</taxon>
        <taxon>Tracheophyta</taxon>
        <taxon>Spermatophyta</taxon>
        <taxon>Pinopsida</taxon>
        <taxon>Pinidae</taxon>
        <taxon>Conifers II</taxon>
        <taxon>Cupressales</taxon>
        <taxon>Taxaceae</taxon>
        <taxon>Taxus</taxon>
    </lineage>
</organism>
<evidence type="ECO:0000256" key="6">
    <source>
        <dbReference type="ARBA" id="ARBA00023008"/>
    </source>
</evidence>
<protein>
    <recommendedName>
        <fullName evidence="8 9">Tyrosinase copper-binding domain-containing protein</fullName>
    </recommendedName>
</protein>
<dbReference type="SUPFAM" id="SSF48056">
    <property type="entry name" value="Di-copper centre-containing domain"/>
    <property type="match status" value="1"/>
</dbReference>
<dbReference type="Gene3D" id="1.10.1280.10">
    <property type="entry name" value="Di-copper center containing domain from catechol oxidase"/>
    <property type="match status" value="1"/>
</dbReference>
<evidence type="ECO:0000259" key="8">
    <source>
        <dbReference type="PROSITE" id="PS00497"/>
    </source>
</evidence>
<dbReference type="EMBL" id="JAHRHJ020000007">
    <property type="protein sequence ID" value="KAH9307697.1"/>
    <property type="molecule type" value="Genomic_DNA"/>
</dbReference>
<evidence type="ECO:0000256" key="1">
    <source>
        <dbReference type="ARBA" id="ARBA00001973"/>
    </source>
</evidence>
<comment type="caution">
    <text evidence="10">The sequence shown here is derived from an EMBL/GenBank/DDBJ whole genome shotgun (WGS) entry which is preliminary data.</text>
</comment>
<dbReference type="InterPro" id="IPR022739">
    <property type="entry name" value="Polyphenol_oxidase_cen"/>
</dbReference>
<feature type="domain" description="Tyrosinase copper-binding" evidence="8">
    <location>
        <begin position="107"/>
        <end position="124"/>
    </location>
</feature>
<reference evidence="10 11" key="1">
    <citation type="journal article" date="2021" name="Nat. Plants">
        <title>The Taxus genome provides insights into paclitaxel biosynthesis.</title>
        <authorList>
            <person name="Xiong X."/>
            <person name="Gou J."/>
            <person name="Liao Q."/>
            <person name="Li Y."/>
            <person name="Zhou Q."/>
            <person name="Bi G."/>
            <person name="Li C."/>
            <person name="Du R."/>
            <person name="Wang X."/>
            <person name="Sun T."/>
            <person name="Guo L."/>
            <person name="Liang H."/>
            <person name="Lu P."/>
            <person name="Wu Y."/>
            <person name="Zhang Z."/>
            <person name="Ro D.K."/>
            <person name="Shang Y."/>
            <person name="Huang S."/>
            <person name="Yan J."/>
        </authorList>
    </citation>
    <scope>NUCLEOTIDE SEQUENCE [LARGE SCALE GENOMIC DNA]</scope>
    <source>
        <strain evidence="10">Ta-2019</strain>
    </source>
</reference>
<dbReference type="GO" id="GO:0046872">
    <property type="term" value="F:metal ion binding"/>
    <property type="evidence" value="ECO:0007669"/>
    <property type="project" value="UniProtKB-KW"/>
</dbReference>
<dbReference type="Pfam" id="PF00264">
    <property type="entry name" value="Tyrosinase"/>
    <property type="match status" value="1"/>
</dbReference>
<evidence type="ECO:0000256" key="3">
    <source>
        <dbReference type="ARBA" id="ARBA00022723"/>
    </source>
</evidence>
<evidence type="ECO:0000256" key="7">
    <source>
        <dbReference type="ARBA" id="ARBA00023157"/>
    </source>
</evidence>
<sequence length="517" mass="59263">MAPTRPDLNRVGKPTGLPWYAKDVEFCRPLNNNEIPIPFRMPSPMRTRVSAHRVDNEYIDKYHLAVQLMKSLPDDDPRNFFQQASIHCAYCNGAYLMENTDKQFNVHSGWFFLPWHRWFLYFHERILADLLKDDTFALPFWNWDYEQGMTIPPMYLDDTLSLFDEKRNPNHHKSTIVDLGFNATRRKAAPPLSSQAQVGYNYRLMYKHVVSLARTTRAFHGAQIRKQSSSCTCAAGMLEIGPHNLVHDWIGSPVNKSCPCRSRTNTGTGTGSGNGDSCEQTCHGENMGILYSAARDPIFYAHHANIDRLWTVWKTLHGREDYRDPSLLDTRFFFYDENKLLVSVRAGDAFDPDNLRYNYQRCPTPWIHKPKYIDKPTDILLHGNPSIPLRKPPLDFTEPVKILVDRRFPEEQLLIEGIRVQRNIAVKFDIFINLDDALLAVSYVDTLPREFAGTFHEAPQGTTADVERGCGQSSLCVGISEVLSDLNVEEEETSIVVTLVPKVELEEPIKISDIRMV</sequence>
<keyword evidence="6" id="KW-0186">Copper</keyword>
<evidence type="ECO:0000259" key="9">
    <source>
        <dbReference type="PROSITE" id="PS00498"/>
    </source>
</evidence>
<dbReference type="Proteomes" id="UP000824469">
    <property type="component" value="Unassembled WGS sequence"/>
</dbReference>
<keyword evidence="4" id="KW-0883">Thioether bond</keyword>
<dbReference type="GO" id="GO:0004097">
    <property type="term" value="F:catechol oxidase activity"/>
    <property type="evidence" value="ECO:0007669"/>
    <property type="project" value="InterPro"/>
</dbReference>
<dbReference type="AlphaFoldDB" id="A0AA38FN26"/>
<evidence type="ECO:0000256" key="4">
    <source>
        <dbReference type="ARBA" id="ARBA00022784"/>
    </source>
</evidence>
<keyword evidence="11" id="KW-1185">Reference proteome</keyword>
<comment type="similarity">
    <text evidence="2">Belongs to the tyrosinase family.</text>
</comment>
<dbReference type="InterPro" id="IPR050316">
    <property type="entry name" value="Tyrosinase/Hemocyanin"/>
</dbReference>
<evidence type="ECO:0000256" key="2">
    <source>
        <dbReference type="ARBA" id="ARBA00009928"/>
    </source>
</evidence>
<dbReference type="PANTHER" id="PTHR11474:SF76">
    <property type="entry name" value="SHKT DOMAIN-CONTAINING PROTEIN"/>
    <property type="match status" value="1"/>
</dbReference>
<keyword evidence="7" id="KW-1015">Disulfide bond</keyword>
<dbReference type="PROSITE" id="PS00497">
    <property type="entry name" value="TYROSINASE_1"/>
    <property type="match status" value="1"/>
</dbReference>
<evidence type="ECO:0000313" key="11">
    <source>
        <dbReference type="Proteomes" id="UP000824469"/>
    </source>
</evidence>
<dbReference type="PROSITE" id="PS00498">
    <property type="entry name" value="TYROSINASE_2"/>
    <property type="match status" value="1"/>
</dbReference>
<feature type="domain" description="Tyrosinase copper-binding" evidence="9">
    <location>
        <begin position="296"/>
        <end position="307"/>
    </location>
</feature>